<dbReference type="AlphaFoldDB" id="A0A5J4SDP4"/>
<dbReference type="PROSITE" id="PS51257">
    <property type="entry name" value="PROKAR_LIPOPROTEIN"/>
    <property type="match status" value="1"/>
</dbReference>
<protein>
    <recommendedName>
        <fullName evidence="2">Beta-agarase</fullName>
    </recommendedName>
</protein>
<sequence length="622" mass="70154">MCTARLLLFLFLLSPVFFSCSRSLEQSTLMSFSSEEKVTTYTWALSDIAPGLPSDWSEYNFLVLEFNASSPQRFYVGPVTSGGLLAKSVQPFPGAKIRFSIPLEYYRELPVSAVDMAATYNKARALGQVNIHHTAVGSLTGIDSICFYMHFPVNNPTLELFSVSLSKDDPGDRVLWKGYLVDAFGQWAVQTWPGKIKTQEELAVAWKQENAGLQALLPNVSQYGGYKARQMKTTGFFRTEKIDGKWWLIDPEGYLFLSVGVDCMGASVRTATSGREYLFENLQDTIGYADYYMWNLRRRYGNAAETEWVQTAIKRMQAWGLNTIANWSSPAVCRSNQAPFVLSLPGLQLEKGIMGLPDIYDPQYVQAIHKSIGGMAAIYKENTWLLGYFVGNEQPWPGQETILCDRILSGNDRPIKIALQAYIKEKGYSPEAKRAFVYETFDKFLGLVNTTLKKHDPNHLNLGMRFGGETTDELLAIAGKHFDVFSFNCYQLQPNEDFMKRIDAQTGLPILIGEYHFGVPDRGMAAGIVQVATQKDRGKAYRYYNEQGYAHPSLVGTHWFQWIDQPNTGRMDGENYNIGLLDITDRPYPDMVEAMQSTHKRLYAIHNGELAPYAEKPATTTY</sequence>
<evidence type="ECO:0000313" key="1">
    <source>
        <dbReference type="EMBL" id="KAA6344147.1"/>
    </source>
</evidence>
<accession>A0A5J4SDP4</accession>
<comment type="caution">
    <text evidence="1">The sequence shown here is derived from an EMBL/GenBank/DDBJ whole genome shotgun (WGS) entry which is preliminary data.</text>
</comment>
<dbReference type="SUPFAM" id="SSF51445">
    <property type="entry name" value="(Trans)glycosidases"/>
    <property type="match status" value="1"/>
</dbReference>
<evidence type="ECO:0008006" key="2">
    <source>
        <dbReference type="Google" id="ProtNLM"/>
    </source>
</evidence>
<proteinExistence type="predicted"/>
<gene>
    <name evidence="1" type="ORF">EZS27_008196</name>
</gene>
<dbReference type="InterPro" id="IPR017853">
    <property type="entry name" value="GH"/>
</dbReference>
<dbReference type="Gene3D" id="3.20.20.80">
    <property type="entry name" value="Glycosidases"/>
    <property type="match status" value="2"/>
</dbReference>
<organism evidence="1">
    <name type="scientific">termite gut metagenome</name>
    <dbReference type="NCBI Taxonomy" id="433724"/>
    <lineage>
        <taxon>unclassified sequences</taxon>
        <taxon>metagenomes</taxon>
        <taxon>organismal metagenomes</taxon>
    </lineage>
</organism>
<dbReference type="EMBL" id="SNRY01000232">
    <property type="protein sequence ID" value="KAA6344147.1"/>
    <property type="molecule type" value="Genomic_DNA"/>
</dbReference>
<reference evidence="1" key="1">
    <citation type="submission" date="2019-03" db="EMBL/GenBank/DDBJ databases">
        <title>Single cell metagenomics reveals metabolic interactions within the superorganism composed of flagellate Streblomastix strix and complex community of Bacteroidetes bacteria on its surface.</title>
        <authorList>
            <person name="Treitli S.C."/>
            <person name="Kolisko M."/>
            <person name="Husnik F."/>
            <person name="Keeling P."/>
            <person name="Hampl V."/>
        </authorList>
    </citation>
    <scope>NUCLEOTIDE SEQUENCE</scope>
    <source>
        <strain evidence="1">STM</strain>
    </source>
</reference>
<name>A0A5J4SDP4_9ZZZZ</name>